<gene>
    <name evidence="1" type="ORF">FJT64_016372</name>
</gene>
<dbReference type="Proteomes" id="UP000440578">
    <property type="component" value="Unassembled WGS sequence"/>
</dbReference>
<comment type="caution">
    <text evidence="1">The sequence shown here is derived from an EMBL/GenBank/DDBJ whole genome shotgun (WGS) entry which is preliminary data.</text>
</comment>
<evidence type="ECO:0000313" key="2">
    <source>
        <dbReference type="Proteomes" id="UP000440578"/>
    </source>
</evidence>
<accession>A0A6A4X691</accession>
<evidence type="ECO:0000313" key="1">
    <source>
        <dbReference type="EMBL" id="KAF0313039.1"/>
    </source>
</evidence>
<name>A0A6A4X691_AMPAM</name>
<reference evidence="1 2" key="1">
    <citation type="submission" date="2019-07" db="EMBL/GenBank/DDBJ databases">
        <title>Draft genome assembly of a fouling barnacle, Amphibalanus amphitrite (Darwin, 1854): The first reference genome for Thecostraca.</title>
        <authorList>
            <person name="Kim W."/>
        </authorList>
    </citation>
    <scope>NUCLEOTIDE SEQUENCE [LARGE SCALE GENOMIC DNA]</scope>
    <source>
        <strain evidence="1">SNU_AA5</strain>
        <tissue evidence="1">Soma without cirri and trophi</tissue>
    </source>
</reference>
<sequence>MPDLSTIARCVASVVTERAAEAEWAPLLAAGAPVLAALERQYPAPFTAALASLPGGARPASALRAALRGRHAVSTVDCALVVELSHPDESTRRQAARRLLALLRAGTVTGEVARGALAAALAGRSERLVRQALRVPIQRWLELVGAEPRRRAAGTAPPAALLTALLPTAWTEATAHHLAALLPHILPPEAAAALAEAAAVSHWEYTAAALRQLAALLAGLSPGVRRAALAALAARLASARVSLPARCAAAALASTVLRSHSHGAVQVVRLIRSLLDRQQVEGEAGAAAPPVTSEVQLICERAAGGALPAALLRLLATVAGADGRAGTWCP</sequence>
<organism evidence="1 2">
    <name type="scientific">Amphibalanus amphitrite</name>
    <name type="common">Striped barnacle</name>
    <name type="synonym">Balanus amphitrite</name>
    <dbReference type="NCBI Taxonomy" id="1232801"/>
    <lineage>
        <taxon>Eukaryota</taxon>
        <taxon>Metazoa</taxon>
        <taxon>Ecdysozoa</taxon>
        <taxon>Arthropoda</taxon>
        <taxon>Crustacea</taxon>
        <taxon>Multicrustacea</taxon>
        <taxon>Cirripedia</taxon>
        <taxon>Thoracica</taxon>
        <taxon>Thoracicalcarea</taxon>
        <taxon>Balanomorpha</taxon>
        <taxon>Balanoidea</taxon>
        <taxon>Balanidae</taxon>
        <taxon>Amphibalaninae</taxon>
        <taxon>Amphibalanus</taxon>
    </lineage>
</organism>
<protein>
    <submittedName>
        <fullName evidence="1">Uncharacterized protein</fullName>
    </submittedName>
</protein>
<proteinExistence type="predicted"/>
<dbReference type="AlphaFoldDB" id="A0A6A4X691"/>
<keyword evidence="2" id="KW-1185">Reference proteome</keyword>
<dbReference type="EMBL" id="VIIS01000120">
    <property type="protein sequence ID" value="KAF0313039.1"/>
    <property type="molecule type" value="Genomic_DNA"/>
</dbReference>